<evidence type="ECO:0000313" key="1">
    <source>
        <dbReference type="EMBL" id="KAF0913918.1"/>
    </source>
</evidence>
<comment type="caution">
    <text evidence="1">The sequence shown here is derived from an EMBL/GenBank/DDBJ whole genome shotgun (WGS) entry which is preliminary data.</text>
</comment>
<proteinExistence type="predicted"/>
<keyword evidence="2" id="KW-1185">Reference proteome</keyword>
<organism evidence="1 2">
    <name type="scientific">Oryza meyeriana var. granulata</name>
    <dbReference type="NCBI Taxonomy" id="110450"/>
    <lineage>
        <taxon>Eukaryota</taxon>
        <taxon>Viridiplantae</taxon>
        <taxon>Streptophyta</taxon>
        <taxon>Embryophyta</taxon>
        <taxon>Tracheophyta</taxon>
        <taxon>Spermatophyta</taxon>
        <taxon>Magnoliopsida</taxon>
        <taxon>Liliopsida</taxon>
        <taxon>Poales</taxon>
        <taxon>Poaceae</taxon>
        <taxon>BOP clade</taxon>
        <taxon>Oryzoideae</taxon>
        <taxon>Oryzeae</taxon>
        <taxon>Oryzinae</taxon>
        <taxon>Oryza</taxon>
        <taxon>Oryza meyeriana</taxon>
    </lineage>
</organism>
<dbReference type="EMBL" id="SPHZ02000006">
    <property type="protein sequence ID" value="KAF0913918.1"/>
    <property type="molecule type" value="Genomic_DNA"/>
</dbReference>
<dbReference type="Gene3D" id="3.40.50.1820">
    <property type="entry name" value="alpha/beta hydrolase"/>
    <property type="match status" value="1"/>
</dbReference>
<dbReference type="OrthoDB" id="667211at2759"/>
<gene>
    <name evidence="1" type="ORF">E2562_025333</name>
</gene>
<evidence type="ECO:0000313" key="2">
    <source>
        <dbReference type="Proteomes" id="UP000479710"/>
    </source>
</evidence>
<dbReference type="AlphaFoldDB" id="A0A6G1DMR8"/>
<reference evidence="1 2" key="1">
    <citation type="submission" date="2019-11" db="EMBL/GenBank/DDBJ databases">
        <title>Whole genome sequence of Oryza granulata.</title>
        <authorList>
            <person name="Li W."/>
        </authorList>
    </citation>
    <scope>NUCLEOTIDE SEQUENCE [LARGE SCALE GENOMIC DNA]</scope>
    <source>
        <strain evidence="2">cv. Menghai</strain>
        <tissue evidence="1">Leaf</tissue>
    </source>
</reference>
<dbReference type="Proteomes" id="UP000479710">
    <property type="component" value="Unassembled WGS sequence"/>
</dbReference>
<accession>A0A6G1DMR8</accession>
<name>A0A6G1DMR8_9ORYZ</name>
<dbReference type="InterPro" id="IPR029058">
    <property type="entry name" value="AB_hydrolase_fold"/>
</dbReference>
<dbReference type="SUPFAM" id="SSF53474">
    <property type="entry name" value="alpha/beta-Hydrolases"/>
    <property type="match status" value="1"/>
</dbReference>
<sequence length="85" mass="9100">MSPTAPGAAGLENLRCERMLVCTGEKDWAGARGRAYYAAMTASAWRGSVAWLESEGEGHVFFLEKPECEKAKELMAGVVAFISGS</sequence>
<protein>
    <submittedName>
        <fullName evidence="1">Uncharacterized protein</fullName>
    </submittedName>
</protein>